<organism evidence="2 3">
    <name type="scientific">Listeria cossartiae subsp. cayugensis</name>
    <dbReference type="NCBI Taxonomy" id="2713505"/>
    <lineage>
        <taxon>Bacteria</taxon>
        <taxon>Bacillati</taxon>
        <taxon>Bacillota</taxon>
        <taxon>Bacilli</taxon>
        <taxon>Bacillales</taxon>
        <taxon>Listeriaceae</taxon>
        <taxon>Listeria</taxon>
        <taxon>Listeria cossartiae</taxon>
    </lineage>
</organism>
<protein>
    <submittedName>
        <fullName evidence="2">DUF1672 family protein</fullName>
    </submittedName>
</protein>
<name>A0A7X0ZD04_9LIST</name>
<dbReference type="RefSeq" id="WP_185604662.1">
    <property type="nucleotide sequence ID" value="NZ_JAARZC010000002.1"/>
</dbReference>
<accession>A0A7X0ZD04</accession>
<dbReference type="Pfam" id="PF07901">
    <property type="entry name" value="DUF1672"/>
    <property type="match status" value="1"/>
</dbReference>
<reference evidence="2 3" key="1">
    <citation type="submission" date="2020-03" db="EMBL/GenBank/DDBJ databases">
        <title>Soil Listeria distribution.</title>
        <authorList>
            <person name="Liao J."/>
            <person name="Wiedmann M."/>
        </authorList>
    </citation>
    <scope>NUCLEOTIDE SEQUENCE [LARGE SCALE GENOMIC DNA]</scope>
    <source>
        <strain evidence="2 3">FSL L7-0123</strain>
    </source>
</reference>
<sequence>MKKKIMFFLASLLLLGGCFNINEKTEQEKAQEGTTPVQDYVGQGYSFVDGNKSAERVKKHEEEIKQVAIDYVKTKYKTNVEVTNVVPARNAAVVIVECKEPIQFTTSVTVGFILNKDEVGFTKEDEGEIEQAIIGGLYAKAYEAEFKHLNDFAEETAKKYNLLGMTDEALVKASPYGNQGKYYFITLAYREYLSVYNAYIENPQISVEELRDLFTKDDPTSENITIAMNFFSEEDKLPKQEVVDNLAKDFEQKLGLPKGNYPFVIYKNLIVNRVGLPDGENIEAKVSVK</sequence>
<proteinExistence type="predicted"/>
<keyword evidence="1" id="KW-0732">Signal</keyword>
<evidence type="ECO:0000313" key="2">
    <source>
        <dbReference type="EMBL" id="MBC2249991.1"/>
    </source>
</evidence>
<evidence type="ECO:0000256" key="1">
    <source>
        <dbReference type="SAM" id="SignalP"/>
    </source>
</evidence>
<gene>
    <name evidence="2" type="ORF">HCB49_08340</name>
</gene>
<feature type="chain" id="PRO_5038379501" evidence="1">
    <location>
        <begin position="21"/>
        <end position="289"/>
    </location>
</feature>
<dbReference type="EMBL" id="JAARZC010000002">
    <property type="protein sequence ID" value="MBC2249991.1"/>
    <property type="molecule type" value="Genomic_DNA"/>
</dbReference>
<evidence type="ECO:0000313" key="3">
    <source>
        <dbReference type="Proteomes" id="UP000559864"/>
    </source>
</evidence>
<dbReference type="InterPro" id="IPR012873">
    <property type="entry name" value="DUF1672"/>
</dbReference>
<feature type="signal peptide" evidence="1">
    <location>
        <begin position="1"/>
        <end position="20"/>
    </location>
</feature>
<dbReference type="AlphaFoldDB" id="A0A7X0ZD04"/>
<dbReference type="Proteomes" id="UP000559864">
    <property type="component" value="Unassembled WGS sequence"/>
</dbReference>
<comment type="caution">
    <text evidence="2">The sequence shown here is derived from an EMBL/GenBank/DDBJ whole genome shotgun (WGS) entry which is preliminary data.</text>
</comment>
<dbReference type="PROSITE" id="PS51257">
    <property type="entry name" value="PROKAR_LIPOPROTEIN"/>
    <property type="match status" value="1"/>
</dbReference>